<organism evidence="1 2">
    <name type="scientific">Vespula vulgaris</name>
    <name type="common">Yellow jacket</name>
    <name type="synonym">Wasp</name>
    <dbReference type="NCBI Taxonomy" id="7454"/>
    <lineage>
        <taxon>Eukaryota</taxon>
        <taxon>Metazoa</taxon>
        <taxon>Ecdysozoa</taxon>
        <taxon>Arthropoda</taxon>
        <taxon>Hexapoda</taxon>
        <taxon>Insecta</taxon>
        <taxon>Pterygota</taxon>
        <taxon>Neoptera</taxon>
        <taxon>Endopterygota</taxon>
        <taxon>Hymenoptera</taxon>
        <taxon>Apocrita</taxon>
        <taxon>Aculeata</taxon>
        <taxon>Vespoidea</taxon>
        <taxon>Vespidae</taxon>
        <taxon>Vespinae</taxon>
        <taxon>Vespula</taxon>
    </lineage>
</organism>
<dbReference type="EMBL" id="JACSEA010000023">
    <property type="protein sequence ID" value="KAF7379485.1"/>
    <property type="molecule type" value="Genomic_DNA"/>
</dbReference>
<gene>
    <name evidence="1" type="ORF">HZH66_014856</name>
</gene>
<dbReference type="Proteomes" id="UP000614350">
    <property type="component" value="Unassembled WGS sequence"/>
</dbReference>
<accession>A0A834MNH0</accession>
<proteinExistence type="predicted"/>
<reference evidence="1" key="1">
    <citation type="journal article" date="2020" name="G3 (Bethesda)">
        <title>High-Quality Assemblies for Three Invasive Social Wasps from the &lt;i&gt;Vespula&lt;/i&gt; Genus.</title>
        <authorList>
            <person name="Harrop T.W.R."/>
            <person name="Guhlin J."/>
            <person name="McLaughlin G.M."/>
            <person name="Permina E."/>
            <person name="Stockwell P."/>
            <person name="Gilligan J."/>
            <person name="Le Lec M.F."/>
            <person name="Gruber M.A.M."/>
            <person name="Quinn O."/>
            <person name="Lovegrove M."/>
            <person name="Duncan E.J."/>
            <person name="Remnant E.J."/>
            <person name="Van Eeckhoven J."/>
            <person name="Graham B."/>
            <person name="Knapp R.A."/>
            <person name="Langford K.W."/>
            <person name="Kronenberg Z."/>
            <person name="Press M.O."/>
            <person name="Eacker S.M."/>
            <person name="Wilson-Rankin E.E."/>
            <person name="Purcell J."/>
            <person name="Lester P.J."/>
            <person name="Dearden P.K."/>
        </authorList>
    </citation>
    <scope>NUCLEOTIDE SEQUENCE</scope>
    <source>
        <strain evidence="1">Marl-1</strain>
    </source>
</reference>
<protein>
    <submittedName>
        <fullName evidence="1">Uncharacterized protein</fullName>
    </submittedName>
</protein>
<evidence type="ECO:0000313" key="2">
    <source>
        <dbReference type="Proteomes" id="UP000614350"/>
    </source>
</evidence>
<keyword evidence="2" id="KW-1185">Reference proteome</keyword>
<evidence type="ECO:0000313" key="1">
    <source>
        <dbReference type="EMBL" id="KAF7379485.1"/>
    </source>
</evidence>
<name>A0A834MNH0_VESVU</name>
<comment type="caution">
    <text evidence="1">The sequence shown here is derived from an EMBL/GenBank/DDBJ whole genome shotgun (WGS) entry which is preliminary data.</text>
</comment>
<dbReference type="AlphaFoldDB" id="A0A834MNH0"/>
<sequence length="123" mass="13650">MMYYASFFIFLEQDTQIALLEELVEATRRYDCCNRDTNAVATAGPLVYPHNKLQSQITESNSFGVFARNVAISAPREGVLGPGVSTKREGVVEKMEKVGPRLCSSGVWRDSRTGGREEVEEEG</sequence>